<dbReference type="Proteomes" id="UP001501251">
    <property type="component" value="Unassembled WGS sequence"/>
</dbReference>
<dbReference type="InterPro" id="IPR050109">
    <property type="entry name" value="HTH-type_TetR-like_transc_reg"/>
</dbReference>
<evidence type="ECO:0000256" key="3">
    <source>
        <dbReference type="ARBA" id="ARBA00023163"/>
    </source>
</evidence>
<dbReference type="RefSeq" id="WP_344919481.1">
    <property type="nucleotide sequence ID" value="NZ_BAABAQ010000007.1"/>
</dbReference>
<dbReference type="Pfam" id="PF16859">
    <property type="entry name" value="TetR_C_11"/>
    <property type="match status" value="1"/>
</dbReference>
<proteinExistence type="predicted"/>
<dbReference type="PROSITE" id="PS50977">
    <property type="entry name" value="HTH_TETR_2"/>
    <property type="match status" value="1"/>
</dbReference>
<keyword evidence="1" id="KW-0805">Transcription regulation</keyword>
<dbReference type="Pfam" id="PF00440">
    <property type="entry name" value="TetR_N"/>
    <property type="match status" value="1"/>
</dbReference>
<dbReference type="PANTHER" id="PTHR30055:SF148">
    <property type="entry name" value="TETR-FAMILY TRANSCRIPTIONAL REGULATOR"/>
    <property type="match status" value="1"/>
</dbReference>
<evidence type="ECO:0000259" key="5">
    <source>
        <dbReference type="PROSITE" id="PS50977"/>
    </source>
</evidence>
<evidence type="ECO:0000256" key="4">
    <source>
        <dbReference type="PROSITE-ProRule" id="PRU00335"/>
    </source>
</evidence>
<dbReference type="EMBL" id="BAABAQ010000007">
    <property type="protein sequence ID" value="GAA4195000.1"/>
    <property type="molecule type" value="Genomic_DNA"/>
</dbReference>
<evidence type="ECO:0000313" key="7">
    <source>
        <dbReference type="Proteomes" id="UP001501251"/>
    </source>
</evidence>
<accession>A0ABP8B0C3</accession>
<dbReference type="Gene3D" id="1.10.357.10">
    <property type="entry name" value="Tetracycline Repressor, domain 2"/>
    <property type="match status" value="1"/>
</dbReference>
<name>A0ABP8B0C3_9ACTN</name>
<organism evidence="6 7">
    <name type="scientific">Streptosporangium oxazolinicum</name>
    <dbReference type="NCBI Taxonomy" id="909287"/>
    <lineage>
        <taxon>Bacteria</taxon>
        <taxon>Bacillati</taxon>
        <taxon>Actinomycetota</taxon>
        <taxon>Actinomycetes</taxon>
        <taxon>Streptosporangiales</taxon>
        <taxon>Streptosporangiaceae</taxon>
        <taxon>Streptosporangium</taxon>
    </lineage>
</organism>
<evidence type="ECO:0000256" key="1">
    <source>
        <dbReference type="ARBA" id="ARBA00023015"/>
    </source>
</evidence>
<dbReference type="SUPFAM" id="SSF46689">
    <property type="entry name" value="Homeodomain-like"/>
    <property type="match status" value="1"/>
</dbReference>
<dbReference type="InterPro" id="IPR009057">
    <property type="entry name" value="Homeodomain-like_sf"/>
</dbReference>
<keyword evidence="3" id="KW-0804">Transcription</keyword>
<feature type="DNA-binding region" description="H-T-H motif" evidence="4">
    <location>
        <begin position="37"/>
        <end position="56"/>
    </location>
</feature>
<comment type="caution">
    <text evidence="6">The sequence shown here is derived from an EMBL/GenBank/DDBJ whole genome shotgun (WGS) entry which is preliminary data.</text>
</comment>
<feature type="domain" description="HTH tetR-type" evidence="5">
    <location>
        <begin position="14"/>
        <end position="74"/>
    </location>
</feature>
<dbReference type="Gene3D" id="1.10.10.60">
    <property type="entry name" value="Homeodomain-like"/>
    <property type="match status" value="1"/>
</dbReference>
<dbReference type="PANTHER" id="PTHR30055">
    <property type="entry name" value="HTH-TYPE TRANSCRIPTIONAL REGULATOR RUTR"/>
    <property type="match status" value="1"/>
</dbReference>
<dbReference type="SUPFAM" id="SSF48498">
    <property type="entry name" value="Tetracyclin repressor-like, C-terminal domain"/>
    <property type="match status" value="1"/>
</dbReference>
<reference evidence="7" key="1">
    <citation type="journal article" date="2019" name="Int. J. Syst. Evol. Microbiol.">
        <title>The Global Catalogue of Microorganisms (GCM) 10K type strain sequencing project: providing services to taxonomists for standard genome sequencing and annotation.</title>
        <authorList>
            <consortium name="The Broad Institute Genomics Platform"/>
            <consortium name="The Broad Institute Genome Sequencing Center for Infectious Disease"/>
            <person name="Wu L."/>
            <person name="Ma J."/>
        </authorList>
    </citation>
    <scope>NUCLEOTIDE SEQUENCE [LARGE SCALE GENOMIC DNA]</scope>
    <source>
        <strain evidence="7">JCM 17388</strain>
    </source>
</reference>
<gene>
    <name evidence="6" type="ORF">GCM10022252_40180</name>
</gene>
<dbReference type="InterPro" id="IPR001647">
    <property type="entry name" value="HTH_TetR"/>
</dbReference>
<evidence type="ECO:0000313" key="6">
    <source>
        <dbReference type="EMBL" id="GAA4195000.1"/>
    </source>
</evidence>
<dbReference type="InterPro" id="IPR011075">
    <property type="entry name" value="TetR_C"/>
</dbReference>
<keyword evidence="7" id="KW-1185">Reference proteome</keyword>
<protein>
    <submittedName>
        <fullName evidence="6">TetR/AcrR family transcriptional regulator</fullName>
    </submittedName>
</protein>
<keyword evidence="2 4" id="KW-0238">DNA-binding</keyword>
<evidence type="ECO:0000256" key="2">
    <source>
        <dbReference type="ARBA" id="ARBA00023125"/>
    </source>
</evidence>
<dbReference type="InterPro" id="IPR036271">
    <property type="entry name" value="Tet_transcr_reg_TetR-rel_C_sf"/>
</dbReference>
<sequence>MGTRQAVRTGGRSARVQQAVHDAVRHLLTERDRADLTVPLVAARAGVTPSTVYRRWGDLQELLADVALQHMRPDGPPADLGNLRDDLAAWAEEWLEEMSSPTGRAVARDVVAGDGDGRSTGQCCAYTSGQIEAILTRAAGRGEDVPALDAVLDHVLAPMMYRVLFISDSLAPGYGRALVGTLLGPR</sequence>